<dbReference type="SUPFAM" id="SSF52540">
    <property type="entry name" value="P-loop containing nucleoside triphosphate hydrolases"/>
    <property type="match status" value="2"/>
</dbReference>
<proteinExistence type="predicted"/>
<accession>A0A3D9UL89</accession>
<dbReference type="OrthoDB" id="9757917at2"/>
<comment type="caution">
    <text evidence="3">The sequence shown here is derived from an EMBL/GenBank/DDBJ whole genome shotgun (WGS) entry which is preliminary data.</text>
</comment>
<dbReference type="PANTHER" id="PTHR43788">
    <property type="entry name" value="DNA2/NAM7 HELICASE FAMILY MEMBER"/>
    <property type="match status" value="1"/>
</dbReference>
<evidence type="ECO:0000313" key="4">
    <source>
        <dbReference type="Proteomes" id="UP000256253"/>
    </source>
</evidence>
<dbReference type="Proteomes" id="UP000256253">
    <property type="component" value="Unassembled WGS sequence"/>
</dbReference>
<dbReference type="AlphaFoldDB" id="A0A3D9UL89"/>
<dbReference type="Gene3D" id="3.40.50.300">
    <property type="entry name" value="P-loop containing nucleotide triphosphate hydrolases"/>
    <property type="match status" value="3"/>
</dbReference>
<dbReference type="InterPro" id="IPR027417">
    <property type="entry name" value="P-loop_NTPase"/>
</dbReference>
<organism evidence="3 4">
    <name type="scientific">Calidifontibacter indicus</name>
    <dbReference type="NCBI Taxonomy" id="419650"/>
    <lineage>
        <taxon>Bacteria</taxon>
        <taxon>Bacillati</taxon>
        <taxon>Actinomycetota</taxon>
        <taxon>Actinomycetes</taxon>
        <taxon>Micrococcales</taxon>
        <taxon>Dermacoccaceae</taxon>
        <taxon>Calidifontibacter</taxon>
    </lineage>
</organism>
<evidence type="ECO:0000313" key="3">
    <source>
        <dbReference type="EMBL" id="REF30222.1"/>
    </source>
</evidence>
<dbReference type="EMBL" id="QTUA01000001">
    <property type="protein sequence ID" value="REF30222.1"/>
    <property type="molecule type" value="Genomic_DNA"/>
</dbReference>
<dbReference type="InterPro" id="IPR049468">
    <property type="entry name" value="Restrct_endonuc-II-like_dom"/>
</dbReference>
<keyword evidence="4" id="KW-1185">Reference proteome</keyword>
<dbReference type="PANTHER" id="PTHR43788:SF8">
    <property type="entry name" value="DNA-BINDING PROTEIN SMUBP-2"/>
    <property type="match status" value="1"/>
</dbReference>
<dbReference type="RefSeq" id="WP_115922241.1">
    <property type="nucleotide sequence ID" value="NZ_QTUA01000001.1"/>
</dbReference>
<evidence type="ECO:0000256" key="1">
    <source>
        <dbReference type="SAM" id="MobiDB-lite"/>
    </source>
</evidence>
<name>A0A3D9UL89_9MICO</name>
<feature type="domain" description="Restriction endonuclease type II-like" evidence="2">
    <location>
        <begin position="1143"/>
        <end position="1234"/>
    </location>
</feature>
<reference evidence="3 4" key="1">
    <citation type="submission" date="2018-08" db="EMBL/GenBank/DDBJ databases">
        <title>Sequencing the genomes of 1000 actinobacteria strains.</title>
        <authorList>
            <person name="Klenk H.-P."/>
        </authorList>
    </citation>
    <scope>NUCLEOTIDE SEQUENCE [LARGE SCALE GENOMIC DNA]</scope>
    <source>
        <strain evidence="3 4">DSM 22967</strain>
    </source>
</reference>
<feature type="region of interest" description="Disordered" evidence="1">
    <location>
        <begin position="1084"/>
        <end position="1137"/>
    </location>
</feature>
<dbReference type="InterPro" id="IPR050534">
    <property type="entry name" value="Coronavir_polyprotein_1ab"/>
</dbReference>
<sequence>MTDTQEHDLTARAIARWREELTGIGGPNTLLWFDSSGRGSLELTTAHPAGFARLFSAGSAHLSQVVRESYAYAEASRRLRGIHAKVEELQQDRGIDSCWMGIGLATWTLRGDGQRPHAPVFLRRVRLDRVPGHPDDLFIEIVGDATLNPVLASYLRQAHGIELDVDAVTALARAGAPSDPRQAFDELRRACVDVPGFEIARRQFISTFNLSKSDLVADLMDEHADGHPVLDALAGAPDAATAVGALPPERQNTAPARGVLPSDSSQEAVIDAVLAGAHLTVDGAPGTGKTQTVANLAAALAAQGRPLLFVSHKRAAIDAVQHRLEEAGLGDLVAHMSDGRPGPEFEELFNRRIQEAIAAPTDAGAPQENPSPFATALQAHHEAVHQLHQPWGVSLAQVIEQIAALGQQRPVPRSHARIDSADLLALSPTQRDEAAGRLLDVARKGGWTTTGENDPWYGASIVGEQQAERARATVSELAADRLAAHRSLIDEMFDSVGLPSPVDMREEEDGLELLQQVTGTLEVFRPEVFEAPLGELAGATGGRDYRRENDVHLGLLDRRRLTSQAQDLLRPGPRPDLHGVLVRAHRQRTQWRRIAGKGSRPSAPKGLAEALTEHERLRSELEWLGDRLAGTAAGGDLLDKSFDSLQARLTRLARATDRLEVIPTVADDIEALRAKGLGDLVDDLANRQVPTEQVVPELEFVWWTSVFEHLCQQSDDGAPGATSTGDSVRELLAQYADDEQHRRDARVQAVRTAVDARLQSVVRNLPDQVRAVQQGLARGASLRDLLPVAPELMMALMPCWAMSPLLVPSHVPAGVWFDVVVVDEASQVGTAEVVPAVRRAAQTVLFGDRRQTGPHPFVVDVGRAVDTSRRPASIVDELGPLVPRQQLSTHYRSSDGRLFDFANAQAYGGAIRTFPRPGDERPFRLDVVSGQGGVAHEIDRVVDLVAAHAADPARGSLMVVTLTDEHAERVSTALARRASTDPALTRYLQSDDPKPLLVRSARRAQGFTRDVAVVTVAARVDEKGELVGAAAAALADRGEQALLVASTRARLRTVVVSSLRPGDIAVSSLRTRGAHMFRDLLVHAGTGTAGRPGGEDDSSVQPEQQPGQPGRKARRRRTASAGSVLDRPAPVQPTAAQHPLVAELARRLRDSGVTVRSGAGLGKPGLDLVLGDPDGPDQLVALDTDGSTLAAEAEVRDRDLVRPQQLRERGWRYERVCLDEMFRDPARQVSRLADLVGDGDDV</sequence>
<gene>
    <name evidence="3" type="ORF">DFJ65_1219</name>
</gene>
<dbReference type="Pfam" id="PF18741">
    <property type="entry name" value="MTES_1575"/>
    <property type="match status" value="1"/>
</dbReference>
<protein>
    <recommendedName>
        <fullName evidence="2">Restriction endonuclease type II-like domain-containing protein</fullName>
    </recommendedName>
</protein>
<evidence type="ECO:0000259" key="2">
    <source>
        <dbReference type="Pfam" id="PF18741"/>
    </source>
</evidence>
<dbReference type="GO" id="GO:0043139">
    <property type="term" value="F:5'-3' DNA helicase activity"/>
    <property type="evidence" value="ECO:0007669"/>
    <property type="project" value="TreeGrafter"/>
</dbReference>